<name>A0ABT5MCW5_9BURK</name>
<keyword evidence="1" id="KW-0472">Membrane</keyword>
<dbReference type="Proteomes" id="UP001528672">
    <property type="component" value="Unassembled WGS sequence"/>
</dbReference>
<dbReference type="EMBL" id="JAQSIO010000002">
    <property type="protein sequence ID" value="MDD0814421.1"/>
    <property type="molecule type" value="Genomic_DNA"/>
</dbReference>
<evidence type="ECO:0000256" key="1">
    <source>
        <dbReference type="SAM" id="Phobius"/>
    </source>
</evidence>
<keyword evidence="1" id="KW-0812">Transmembrane</keyword>
<dbReference type="RefSeq" id="WP_273926034.1">
    <property type="nucleotide sequence ID" value="NZ_JAQSIO010000002.1"/>
</dbReference>
<comment type="caution">
    <text evidence="2">The sequence shown here is derived from an EMBL/GenBank/DDBJ whole genome shotgun (WGS) entry which is preliminary data.</text>
</comment>
<sequence length="58" mass="6319">MKLPVQAPLDDFEMTPAGADGVGHASSPEVHAQGPWRRSGWLLLLGLLAWAWLLLNLD</sequence>
<feature type="transmembrane region" description="Helical" evidence="1">
    <location>
        <begin position="39"/>
        <end position="57"/>
    </location>
</feature>
<evidence type="ECO:0000313" key="2">
    <source>
        <dbReference type="EMBL" id="MDD0814421.1"/>
    </source>
</evidence>
<evidence type="ECO:0000313" key="3">
    <source>
        <dbReference type="Proteomes" id="UP001528672"/>
    </source>
</evidence>
<organism evidence="2 3">
    <name type="scientific">Curvibacter microcysteis</name>
    <dbReference type="NCBI Taxonomy" id="3026419"/>
    <lineage>
        <taxon>Bacteria</taxon>
        <taxon>Pseudomonadati</taxon>
        <taxon>Pseudomonadota</taxon>
        <taxon>Betaproteobacteria</taxon>
        <taxon>Burkholderiales</taxon>
        <taxon>Comamonadaceae</taxon>
        <taxon>Curvibacter</taxon>
    </lineage>
</organism>
<keyword evidence="1" id="KW-1133">Transmembrane helix</keyword>
<protein>
    <submittedName>
        <fullName evidence="2">Uncharacterized protein</fullName>
    </submittedName>
</protein>
<gene>
    <name evidence="2" type="ORF">PSQ39_07245</name>
</gene>
<accession>A0ABT5MCW5</accession>
<proteinExistence type="predicted"/>
<reference evidence="2 3" key="1">
    <citation type="submission" date="2023-02" db="EMBL/GenBank/DDBJ databases">
        <title>Bacterial whole genome sequence for Curvibacter sp. HBC28.</title>
        <authorList>
            <person name="Le V."/>
            <person name="Ko S.-R."/>
            <person name="Ahn C.-Y."/>
            <person name="Oh H.-M."/>
        </authorList>
    </citation>
    <scope>NUCLEOTIDE SEQUENCE [LARGE SCALE GENOMIC DNA]</scope>
    <source>
        <strain evidence="2 3">HBC28</strain>
    </source>
</reference>
<keyword evidence="3" id="KW-1185">Reference proteome</keyword>